<dbReference type="InterPro" id="IPR018062">
    <property type="entry name" value="HTH_AraC-typ_CS"/>
</dbReference>
<name>A0ABT7HJU4_9FUSO</name>
<dbReference type="EMBL" id="JASSPP010000001">
    <property type="protein sequence ID" value="MDK9579930.1"/>
    <property type="molecule type" value="Genomic_DNA"/>
</dbReference>
<keyword evidence="1" id="KW-0805">Transcription regulation</keyword>
<protein>
    <submittedName>
        <fullName evidence="5">AraC family transcriptional regulator</fullName>
    </submittedName>
</protein>
<dbReference type="Proteomes" id="UP001225134">
    <property type="component" value="Unassembled WGS sequence"/>
</dbReference>
<dbReference type="InterPro" id="IPR018060">
    <property type="entry name" value="HTH_AraC"/>
</dbReference>
<evidence type="ECO:0000256" key="2">
    <source>
        <dbReference type="ARBA" id="ARBA00023125"/>
    </source>
</evidence>
<dbReference type="SUPFAM" id="SSF46689">
    <property type="entry name" value="Homeodomain-like"/>
    <property type="match status" value="2"/>
</dbReference>
<dbReference type="PROSITE" id="PS01124">
    <property type="entry name" value="HTH_ARAC_FAMILY_2"/>
    <property type="match status" value="2"/>
</dbReference>
<evidence type="ECO:0000313" key="6">
    <source>
        <dbReference type="Proteomes" id="UP001225134"/>
    </source>
</evidence>
<keyword evidence="6" id="KW-1185">Reference proteome</keyword>
<sequence>MYSSDSITRYNEEKSISIQARILENNKECLYISDKLLYIIEGKAKMKINNREYSIEKATIVIISPYSIVEIFDIEKPLNYIILSYNKLHLKSILNNINNTDMKIFDIVNKYDINKLNYEYANKVKKIMLEIREEIGDESILELDIDKDKDKLTTLKVVIKIVELLIEITRNLNSKKQKTSLSLSQTIIKYIYAHSSEKLSIMKLATIFFMSEAEVREHIDKFSSLTFKEILYKIRLQKTEELLLYTELNLEEIAETVGFVDGSHITKIWKLKKNMTPAVYRQIYKTSLFNITKEDKNIAFEIIDYLINNYNKELDVQKISKLFGLNEIKLNKLLLFYVDKNFNSFLNYTRINRSCELLLNTNKSIIDICFLVGYNNIKTFNNNFKKYKNITPTEFKNSLV</sequence>
<dbReference type="Gene3D" id="1.10.10.60">
    <property type="entry name" value="Homeodomain-like"/>
    <property type="match status" value="2"/>
</dbReference>
<keyword evidence="2" id="KW-0238">DNA-binding</keyword>
<dbReference type="PANTHER" id="PTHR43280:SF2">
    <property type="entry name" value="HTH-TYPE TRANSCRIPTIONAL REGULATOR EXSA"/>
    <property type="match status" value="1"/>
</dbReference>
<evidence type="ECO:0000259" key="4">
    <source>
        <dbReference type="PROSITE" id="PS01124"/>
    </source>
</evidence>
<dbReference type="RefSeq" id="WP_285152366.1">
    <property type="nucleotide sequence ID" value="NZ_JASSPP010000001.1"/>
</dbReference>
<evidence type="ECO:0000256" key="1">
    <source>
        <dbReference type="ARBA" id="ARBA00023015"/>
    </source>
</evidence>
<dbReference type="InterPro" id="IPR009057">
    <property type="entry name" value="Homeodomain-like_sf"/>
</dbReference>
<comment type="caution">
    <text evidence="5">The sequence shown here is derived from an EMBL/GenBank/DDBJ whole genome shotgun (WGS) entry which is preliminary data.</text>
</comment>
<organism evidence="5 6">
    <name type="scientific">Sneathia sanguinegens</name>
    <dbReference type="NCBI Taxonomy" id="40543"/>
    <lineage>
        <taxon>Bacteria</taxon>
        <taxon>Fusobacteriati</taxon>
        <taxon>Fusobacteriota</taxon>
        <taxon>Fusobacteriia</taxon>
        <taxon>Fusobacteriales</taxon>
        <taxon>Leptotrichiaceae</taxon>
        <taxon>Sneathia</taxon>
    </lineage>
</organism>
<dbReference type="PROSITE" id="PS00041">
    <property type="entry name" value="HTH_ARAC_FAMILY_1"/>
    <property type="match status" value="1"/>
</dbReference>
<gene>
    <name evidence="5" type="ORF">QQA45_00070</name>
</gene>
<dbReference type="SMART" id="SM00342">
    <property type="entry name" value="HTH_ARAC"/>
    <property type="match status" value="2"/>
</dbReference>
<proteinExistence type="predicted"/>
<accession>A0ABT7HJU4</accession>
<dbReference type="PANTHER" id="PTHR43280">
    <property type="entry name" value="ARAC-FAMILY TRANSCRIPTIONAL REGULATOR"/>
    <property type="match status" value="1"/>
</dbReference>
<feature type="domain" description="HTH araC/xylS-type" evidence="4">
    <location>
        <begin position="300"/>
        <end position="398"/>
    </location>
</feature>
<dbReference type="Pfam" id="PF12833">
    <property type="entry name" value="HTH_18"/>
    <property type="match status" value="2"/>
</dbReference>
<evidence type="ECO:0000256" key="3">
    <source>
        <dbReference type="ARBA" id="ARBA00023163"/>
    </source>
</evidence>
<keyword evidence="3" id="KW-0804">Transcription</keyword>
<evidence type="ECO:0000313" key="5">
    <source>
        <dbReference type="EMBL" id="MDK9579930.1"/>
    </source>
</evidence>
<feature type="domain" description="HTH araC/xylS-type" evidence="4">
    <location>
        <begin position="185"/>
        <end position="283"/>
    </location>
</feature>
<reference evidence="5 6" key="1">
    <citation type="submission" date="2023-06" db="EMBL/GenBank/DDBJ databases">
        <title>Antibody response to the Sneathia vaginalis cytopathogenic toxin A during pregnancy.</title>
        <authorList>
            <person name="Mccoy Z.T."/>
            <person name="Serrano M.G."/>
            <person name="Spaine K."/>
            <person name="Edwards D.J."/>
            <person name="Buck G.A."/>
            <person name="Jefferson K."/>
        </authorList>
    </citation>
    <scope>NUCLEOTIDE SEQUENCE [LARGE SCALE GENOMIC DNA]</scope>
    <source>
        <strain evidence="5 6">CCUG 42621</strain>
    </source>
</reference>